<dbReference type="SUPFAM" id="SSF48056">
    <property type="entry name" value="Di-copper centre-containing domain"/>
    <property type="match status" value="1"/>
</dbReference>
<proteinExistence type="predicted"/>
<evidence type="ECO:0000313" key="3">
    <source>
        <dbReference type="Proteomes" id="UP000053669"/>
    </source>
</evidence>
<feature type="region of interest" description="Disordered" evidence="1">
    <location>
        <begin position="41"/>
        <end position="71"/>
    </location>
</feature>
<dbReference type="EMBL" id="LMWU01000079">
    <property type="protein sequence ID" value="KUN56037.1"/>
    <property type="molecule type" value="Genomic_DNA"/>
</dbReference>
<evidence type="ECO:0008006" key="4">
    <source>
        <dbReference type="Google" id="ProtNLM"/>
    </source>
</evidence>
<evidence type="ECO:0000313" key="2">
    <source>
        <dbReference type="EMBL" id="KUN56037.1"/>
    </source>
</evidence>
<gene>
    <name evidence="2" type="ORF">AQJ46_48965</name>
</gene>
<dbReference type="STRING" id="58343.AQJ46_48965"/>
<protein>
    <recommendedName>
        <fullName evidence="4">Tat pathway signal protein</fullName>
    </recommendedName>
</protein>
<dbReference type="AlphaFoldDB" id="A0A101RKE2"/>
<dbReference type="InterPro" id="IPR008922">
    <property type="entry name" value="Di-copper_centre_dom_sf"/>
</dbReference>
<organism evidence="2 3">
    <name type="scientific">Streptomyces canus</name>
    <dbReference type="NCBI Taxonomy" id="58343"/>
    <lineage>
        <taxon>Bacteria</taxon>
        <taxon>Bacillati</taxon>
        <taxon>Actinomycetota</taxon>
        <taxon>Actinomycetes</taxon>
        <taxon>Kitasatosporales</taxon>
        <taxon>Streptomycetaceae</taxon>
        <taxon>Streptomyces</taxon>
        <taxon>Streptomyces aurantiacus group</taxon>
    </lineage>
</organism>
<evidence type="ECO:0000256" key="1">
    <source>
        <dbReference type="SAM" id="MobiDB-lite"/>
    </source>
</evidence>
<sequence>MNAFPKPVIDAMADRAMRLHHMLWHLTRDSWAVLTPEEKEVFSDHGWVPPRPSRGPRDTATGNRPVELDNGSGEDFLYMHREMIAEVNHILAETGDPQHPHVQGWMTIPAPDDPAFPVPPAYELPGDPGSTQGLLDVKSQAGYDQIHAVETQVTDPAVLRQITLGRLGAAVEFFIHNALHMRWSAQMPEYRPGGDAFNVDPKWDDSAYNWLGDTYSSHVNPLFWNIHGWVDDRIDDWMAANDLQGPVPWSFDPPWSGPEGGHGHGHHPVVHLALRARPGSAEADELQSSLSAMESTVEDLKRAGVREPARFPIHHGEL</sequence>
<dbReference type="RefSeq" id="WP_059211847.1">
    <property type="nucleotide sequence ID" value="NZ_KQ948687.1"/>
</dbReference>
<accession>A0A101RKE2</accession>
<name>A0A101RKE2_9ACTN</name>
<dbReference type="Proteomes" id="UP000053669">
    <property type="component" value="Unassembled WGS sequence"/>
</dbReference>
<comment type="caution">
    <text evidence="2">The sequence shown here is derived from an EMBL/GenBank/DDBJ whole genome shotgun (WGS) entry which is preliminary data.</text>
</comment>
<reference evidence="2 3" key="1">
    <citation type="submission" date="2015-10" db="EMBL/GenBank/DDBJ databases">
        <title>Draft genome sequence of Streptomyces canus DSM 40017, type strain for the species Streptomyces canus.</title>
        <authorList>
            <person name="Ruckert C."/>
            <person name="Winkler A."/>
            <person name="Kalinowski J."/>
            <person name="Kampfer P."/>
            <person name="Glaeser S."/>
        </authorList>
    </citation>
    <scope>NUCLEOTIDE SEQUENCE [LARGE SCALE GENOMIC DNA]</scope>
    <source>
        <strain evidence="2 3">DSM 40017</strain>
    </source>
</reference>